<dbReference type="SUPFAM" id="SSF55729">
    <property type="entry name" value="Acyl-CoA N-acyltransferases (Nat)"/>
    <property type="match status" value="1"/>
</dbReference>
<dbReference type="PANTHER" id="PTHR43792:SF8">
    <property type="entry name" value="[RIBOSOMAL PROTEIN US5]-ALANINE N-ACETYLTRANSFERASE"/>
    <property type="match status" value="1"/>
</dbReference>
<reference evidence="5 6" key="1">
    <citation type="submission" date="2019-08" db="EMBL/GenBank/DDBJ databases">
        <title>Bacillus genomes from the desert of Cuatro Cienegas, Coahuila.</title>
        <authorList>
            <person name="Olmedo-Alvarez G."/>
        </authorList>
    </citation>
    <scope>NUCLEOTIDE SEQUENCE [LARGE SCALE GENOMIC DNA]</scope>
    <source>
        <strain evidence="5 6">CH446_14T</strain>
    </source>
</reference>
<protein>
    <submittedName>
        <fullName evidence="5">GNAT family N-acetyltransferase</fullName>
    </submittedName>
</protein>
<name>A0A5D4RKQ1_9BACI</name>
<organism evidence="5 6">
    <name type="scientific">Bacillus infantis</name>
    <dbReference type="NCBI Taxonomy" id="324767"/>
    <lineage>
        <taxon>Bacteria</taxon>
        <taxon>Bacillati</taxon>
        <taxon>Bacillota</taxon>
        <taxon>Bacilli</taxon>
        <taxon>Bacillales</taxon>
        <taxon>Bacillaceae</taxon>
        <taxon>Bacillus</taxon>
    </lineage>
</organism>
<dbReference type="RefSeq" id="WP_148973029.1">
    <property type="nucleotide sequence ID" value="NZ_VTER01000001.1"/>
</dbReference>
<dbReference type="Pfam" id="PF13302">
    <property type="entry name" value="Acetyltransf_3"/>
    <property type="match status" value="1"/>
</dbReference>
<dbReference type="GO" id="GO:0016747">
    <property type="term" value="F:acyltransferase activity, transferring groups other than amino-acyl groups"/>
    <property type="evidence" value="ECO:0007669"/>
    <property type="project" value="InterPro"/>
</dbReference>
<keyword evidence="2" id="KW-0012">Acyltransferase</keyword>
<evidence type="ECO:0000313" key="5">
    <source>
        <dbReference type="EMBL" id="TYS52045.1"/>
    </source>
</evidence>
<dbReference type="EMBL" id="VTER01000001">
    <property type="protein sequence ID" value="TYS52045.1"/>
    <property type="molecule type" value="Genomic_DNA"/>
</dbReference>
<dbReference type="AlphaFoldDB" id="A0A5D4RKQ1"/>
<evidence type="ECO:0000256" key="2">
    <source>
        <dbReference type="ARBA" id="ARBA00023315"/>
    </source>
</evidence>
<dbReference type="Gene3D" id="3.40.630.30">
    <property type="match status" value="1"/>
</dbReference>
<evidence type="ECO:0000256" key="1">
    <source>
        <dbReference type="ARBA" id="ARBA00022679"/>
    </source>
</evidence>
<dbReference type="PANTHER" id="PTHR43792">
    <property type="entry name" value="GNAT FAMILY, PUTATIVE (AFU_ORTHOLOGUE AFUA_3G00765)-RELATED-RELATED"/>
    <property type="match status" value="1"/>
</dbReference>
<accession>A0A5D4RKQ1</accession>
<proteinExistence type="inferred from homology"/>
<sequence>MDLQIASIETERLVIRPFELSDYENWYKGFSDRSPSLYKYDEGRPITMEHNTREWFEKWIIGFAEAAMKDQMTNLGIFRKKDGLNVGKVELFTILRMDYQWGMMGYSLHNQFWKKGYATEAVSVAAEIFHEKLGFHRLELHINTDNRPSISLAERSGFHYEGTRKKFAFENGEWTDFLIYVRYF</sequence>
<dbReference type="InterPro" id="IPR051531">
    <property type="entry name" value="N-acetyltransferase"/>
</dbReference>
<dbReference type="PROSITE" id="PS51186">
    <property type="entry name" value="GNAT"/>
    <property type="match status" value="1"/>
</dbReference>
<dbReference type="Proteomes" id="UP000322139">
    <property type="component" value="Unassembled WGS sequence"/>
</dbReference>
<comment type="similarity">
    <text evidence="3">Belongs to the acetyltransferase family. RimJ subfamily.</text>
</comment>
<feature type="domain" description="N-acetyltransferase" evidence="4">
    <location>
        <begin position="13"/>
        <end position="184"/>
    </location>
</feature>
<dbReference type="InterPro" id="IPR000182">
    <property type="entry name" value="GNAT_dom"/>
</dbReference>
<dbReference type="InterPro" id="IPR016181">
    <property type="entry name" value="Acyl_CoA_acyltransferase"/>
</dbReference>
<evidence type="ECO:0000259" key="4">
    <source>
        <dbReference type="PROSITE" id="PS51186"/>
    </source>
</evidence>
<evidence type="ECO:0000313" key="6">
    <source>
        <dbReference type="Proteomes" id="UP000322139"/>
    </source>
</evidence>
<keyword evidence="1 5" id="KW-0808">Transferase</keyword>
<gene>
    <name evidence="5" type="ORF">FZD51_00935</name>
</gene>
<comment type="caution">
    <text evidence="5">The sequence shown here is derived from an EMBL/GenBank/DDBJ whole genome shotgun (WGS) entry which is preliminary data.</text>
</comment>
<evidence type="ECO:0000256" key="3">
    <source>
        <dbReference type="ARBA" id="ARBA00038502"/>
    </source>
</evidence>